<evidence type="ECO:0000256" key="1">
    <source>
        <dbReference type="ARBA" id="ARBA00003822"/>
    </source>
</evidence>
<protein>
    <recommendedName>
        <fullName evidence="5">Ornithine carbamoyltransferase</fullName>
        <ecNumber evidence="5">2.1.3.3</ecNumber>
    </recommendedName>
</protein>
<gene>
    <name evidence="9" type="primary">argF</name>
    <name evidence="9" type="ORF">D9V79_01125</name>
</gene>
<dbReference type="NCBIfam" id="TIGR00658">
    <property type="entry name" value="orni_carb_tr"/>
    <property type="match status" value="1"/>
</dbReference>
<dbReference type="InterPro" id="IPR036901">
    <property type="entry name" value="Asp/Orn_carbamoylTrfase_sf"/>
</dbReference>
<dbReference type="PANTHER" id="PTHR45753:SF4">
    <property type="entry name" value="ORNITHINE CARBAMOYLTRANSFERASE SUBUNIT F-RELATED"/>
    <property type="match status" value="1"/>
</dbReference>
<evidence type="ECO:0000259" key="8">
    <source>
        <dbReference type="Pfam" id="PF02729"/>
    </source>
</evidence>
<comment type="similarity">
    <text evidence="6">Belongs to the aspartate/ornithine carbamoyltransferase superfamily.</text>
</comment>
<dbReference type="PRINTS" id="PR00102">
    <property type="entry name" value="OTCASE"/>
</dbReference>
<dbReference type="InterPro" id="IPR006132">
    <property type="entry name" value="Asp/Orn_carbamoyltranf_P-bd"/>
</dbReference>
<dbReference type="Pfam" id="PF00185">
    <property type="entry name" value="OTCace"/>
    <property type="match status" value="1"/>
</dbReference>
<name>A0A4D6Y8U9_9GAMM</name>
<dbReference type="EMBL" id="CP032998">
    <property type="protein sequence ID" value="QCI26396.1"/>
    <property type="molecule type" value="Genomic_DNA"/>
</dbReference>
<dbReference type="GO" id="GO:0004585">
    <property type="term" value="F:ornithine carbamoyltransferase activity"/>
    <property type="evidence" value="ECO:0007669"/>
    <property type="project" value="UniProtKB-UniRule"/>
</dbReference>
<evidence type="ECO:0000256" key="4">
    <source>
        <dbReference type="ARBA" id="ARBA00022679"/>
    </source>
</evidence>
<feature type="domain" description="Aspartate/ornithine carbamoyltransferase Asp/Orn-binding" evidence="7">
    <location>
        <begin position="158"/>
        <end position="324"/>
    </location>
</feature>
<dbReference type="Proteomes" id="UP000298636">
    <property type="component" value="Chromosome"/>
</dbReference>
<reference evidence="9 10" key="1">
    <citation type="submission" date="2018-10" db="EMBL/GenBank/DDBJ databases">
        <title>Comparative functional genomics of the obligate endosymbiont Buchnera aphidicola.</title>
        <authorList>
            <person name="Chong R.A."/>
        </authorList>
    </citation>
    <scope>NUCLEOTIDE SEQUENCE [LARGE SCALE GENOMIC DNA]</scope>
    <source>
        <strain evidence="9 10">Ssp</strain>
    </source>
</reference>
<dbReference type="RefSeq" id="WP_158351861.1">
    <property type="nucleotide sequence ID" value="NZ_CP032998.1"/>
</dbReference>
<evidence type="ECO:0000259" key="7">
    <source>
        <dbReference type="Pfam" id="PF00185"/>
    </source>
</evidence>
<evidence type="ECO:0000256" key="5">
    <source>
        <dbReference type="NCBIfam" id="TIGR00658"/>
    </source>
</evidence>
<proteinExistence type="inferred from homology"/>
<dbReference type="GO" id="GO:0042450">
    <property type="term" value="P:L-arginine biosynthetic process via ornithine"/>
    <property type="evidence" value="ECO:0007669"/>
    <property type="project" value="UniProtKB-UniRule"/>
</dbReference>
<dbReference type="GO" id="GO:0016597">
    <property type="term" value="F:amino acid binding"/>
    <property type="evidence" value="ECO:0007669"/>
    <property type="project" value="InterPro"/>
</dbReference>
<dbReference type="OrthoDB" id="9802587at2"/>
<dbReference type="AlphaFoldDB" id="A0A4D6Y8U9"/>
<sequence>MNCLYKKSFLKMSDLNQTEIKKVIDFAIFLKEQRNKKKERQYLKKKKIALIFEQQSTRTRCAFEIAIYEQGGYSSYLSPKNIHLGYKESILDTAKVLEKMYDGIQYRGCNHNNIKLLSKNIQIPVWNGLTEKYHPTQLLADLMTIQEYSPNKPINHIICAYVGDASNNIGNTILETAHIMNFELRLIAPKKYWPNKKLLNKYKSNNKITCTENIKEGVKKVDFIYTDVWISMGESDSVLNEKILALKAYQVNNQMLELTKNNHVQVLHCLPALHDNKTQIGNKISKLFNFHDGIEITNEVFQKYNKIIFQQAENRLHTIKSIMIKTMKNQLI</sequence>
<evidence type="ECO:0000256" key="2">
    <source>
        <dbReference type="ARBA" id="ARBA00004496"/>
    </source>
</evidence>
<dbReference type="EC" id="2.1.3.3" evidence="5"/>
<dbReference type="GO" id="GO:0005737">
    <property type="term" value="C:cytoplasm"/>
    <property type="evidence" value="ECO:0007669"/>
    <property type="project" value="UniProtKB-SubCell"/>
</dbReference>
<evidence type="ECO:0000313" key="9">
    <source>
        <dbReference type="EMBL" id="QCI26396.1"/>
    </source>
</evidence>
<dbReference type="Gene3D" id="3.40.50.1370">
    <property type="entry name" value="Aspartate/ornithine carbamoyltransferase"/>
    <property type="match status" value="2"/>
</dbReference>
<dbReference type="GO" id="GO:0019240">
    <property type="term" value="P:citrulline biosynthetic process"/>
    <property type="evidence" value="ECO:0007669"/>
    <property type="project" value="TreeGrafter"/>
</dbReference>
<dbReference type="PRINTS" id="PR00100">
    <property type="entry name" value="AOTCASE"/>
</dbReference>
<comment type="subcellular location">
    <subcellularLocation>
        <location evidence="2">Cytoplasm</location>
    </subcellularLocation>
</comment>
<keyword evidence="3" id="KW-0963">Cytoplasm</keyword>
<dbReference type="InterPro" id="IPR006130">
    <property type="entry name" value="Asp/Orn_carbamoylTrfase"/>
</dbReference>
<dbReference type="Pfam" id="PF02729">
    <property type="entry name" value="OTCace_N"/>
    <property type="match status" value="1"/>
</dbReference>
<dbReference type="InterPro" id="IPR006131">
    <property type="entry name" value="Asp_carbamoyltransf_Asp/Orn-bd"/>
</dbReference>
<feature type="domain" description="Aspartate/ornithine carbamoyltransferase carbamoyl-P binding" evidence="8">
    <location>
        <begin position="7"/>
        <end position="147"/>
    </location>
</feature>
<dbReference type="SUPFAM" id="SSF53671">
    <property type="entry name" value="Aspartate/ornithine carbamoyltransferase"/>
    <property type="match status" value="1"/>
</dbReference>
<dbReference type="PANTHER" id="PTHR45753">
    <property type="entry name" value="ORNITHINE CARBAMOYLTRANSFERASE, MITOCHONDRIAL"/>
    <property type="match status" value="1"/>
</dbReference>
<keyword evidence="10" id="KW-1185">Reference proteome</keyword>
<dbReference type="InterPro" id="IPR002292">
    <property type="entry name" value="Orn/put_carbamltrans"/>
</dbReference>
<evidence type="ECO:0000313" key="10">
    <source>
        <dbReference type="Proteomes" id="UP000298636"/>
    </source>
</evidence>
<comment type="function">
    <text evidence="1">Reversibly catalyzes the transfer of the carbamoyl group from carbamoyl phosphate (CP) to the N(epsilon) atom of ornithine (ORN) to produce L-citrulline.</text>
</comment>
<organism evidence="9 10">
    <name type="scientific">Buchnera aphidicola</name>
    <name type="common">Stegophylla sp.</name>
    <dbReference type="NCBI Taxonomy" id="2315800"/>
    <lineage>
        <taxon>Bacteria</taxon>
        <taxon>Pseudomonadati</taxon>
        <taxon>Pseudomonadota</taxon>
        <taxon>Gammaproteobacteria</taxon>
        <taxon>Enterobacterales</taxon>
        <taxon>Erwiniaceae</taxon>
        <taxon>Buchnera</taxon>
    </lineage>
</organism>
<evidence type="ECO:0000256" key="3">
    <source>
        <dbReference type="ARBA" id="ARBA00022490"/>
    </source>
</evidence>
<accession>A0A4D6Y8U9</accession>
<evidence type="ECO:0000256" key="6">
    <source>
        <dbReference type="RuleBase" id="RU003634"/>
    </source>
</evidence>
<keyword evidence="4 6" id="KW-0808">Transferase</keyword>